<evidence type="ECO:0000313" key="1">
    <source>
        <dbReference type="EMBL" id="QDZ08682.1"/>
    </source>
</evidence>
<dbReference type="RefSeq" id="WP_146573458.1">
    <property type="nucleotide sequence ID" value="NZ_CP042306.1"/>
</dbReference>
<dbReference type="Proteomes" id="UP000315673">
    <property type="component" value="Chromosome"/>
</dbReference>
<name>A0A5B8LMS2_9SPHN</name>
<protein>
    <submittedName>
        <fullName evidence="1">Uncharacterized protein</fullName>
    </submittedName>
</protein>
<dbReference type="AlphaFoldDB" id="A0A5B8LMS2"/>
<reference evidence="1 2" key="1">
    <citation type="submission" date="2019-07" db="EMBL/GenBank/DDBJ databases">
        <title>Full genome sequence of Sphingomonas sp. 4R-6-7(HKS19).</title>
        <authorList>
            <person name="Im W.-T."/>
        </authorList>
    </citation>
    <scope>NUCLEOTIDE SEQUENCE [LARGE SCALE GENOMIC DNA]</scope>
    <source>
        <strain evidence="1 2">HKS19</strain>
    </source>
</reference>
<dbReference type="OrthoDB" id="7916272at2"/>
<evidence type="ECO:0000313" key="2">
    <source>
        <dbReference type="Proteomes" id="UP000315673"/>
    </source>
</evidence>
<organism evidence="1 2">
    <name type="scientific">Sphingomonas panacisoli</name>
    <dbReference type="NCBI Taxonomy" id="1813879"/>
    <lineage>
        <taxon>Bacteria</taxon>
        <taxon>Pseudomonadati</taxon>
        <taxon>Pseudomonadota</taxon>
        <taxon>Alphaproteobacteria</taxon>
        <taxon>Sphingomonadales</taxon>
        <taxon>Sphingomonadaceae</taxon>
        <taxon>Sphingomonas</taxon>
    </lineage>
</organism>
<dbReference type="KEGG" id="spai:FPZ24_15410"/>
<dbReference type="EMBL" id="CP042306">
    <property type="protein sequence ID" value="QDZ08682.1"/>
    <property type="molecule type" value="Genomic_DNA"/>
</dbReference>
<gene>
    <name evidence="1" type="ORF">FPZ24_15410</name>
</gene>
<proteinExistence type="predicted"/>
<sequence>MTDPFSSLADEVSAPARRALAVAPHDTNPLSDIPKALYVGTAGNVAMRGVDGAADQLWKNVPAGAILPFRAQYVRATGTTAADILALY</sequence>
<accession>A0A5B8LMS2</accession>
<keyword evidence="2" id="KW-1185">Reference proteome</keyword>